<evidence type="ECO:0000313" key="2">
    <source>
        <dbReference type="EMBL" id="PHH53364.1"/>
    </source>
</evidence>
<reference evidence="2 3" key="1">
    <citation type="journal article" date="2013" name="Fungal Biol.">
        <title>Analysis of microsatellite markers in the genome of the plant pathogen Ceratocystis fimbriata.</title>
        <authorList>
            <person name="Simpson M.C."/>
            <person name="Wilken P.M."/>
            <person name="Coetzee M.P."/>
            <person name="Wingfield M.J."/>
            <person name="Wingfield B.D."/>
        </authorList>
    </citation>
    <scope>NUCLEOTIDE SEQUENCE [LARGE SCALE GENOMIC DNA]</scope>
    <source>
        <strain evidence="2 3">CBS 114723</strain>
    </source>
</reference>
<evidence type="ECO:0000256" key="1">
    <source>
        <dbReference type="SAM" id="MobiDB-lite"/>
    </source>
</evidence>
<dbReference type="AlphaFoldDB" id="A0A2C5X6K4"/>
<dbReference type="OrthoDB" id="3519533at2759"/>
<dbReference type="EMBL" id="APWK03000045">
    <property type="protein sequence ID" value="PHH53364.1"/>
    <property type="molecule type" value="Genomic_DNA"/>
</dbReference>
<evidence type="ECO:0000313" key="3">
    <source>
        <dbReference type="Proteomes" id="UP000222788"/>
    </source>
</evidence>
<organism evidence="2 3">
    <name type="scientific">Ceratocystis fimbriata CBS 114723</name>
    <dbReference type="NCBI Taxonomy" id="1035309"/>
    <lineage>
        <taxon>Eukaryota</taxon>
        <taxon>Fungi</taxon>
        <taxon>Dikarya</taxon>
        <taxon>Ascomycota</taxon>
        <taxon>Pezizomycotina</taxon>
        <taxon>Sordariomycetes</taxon>
        <taxon>Hypocreomycetidae</taxon>
        <taxon>Microascales</taxon>
        <taxon>Ceratocystidaceae</taxon>
        <taxon>Ceratocystis</taxon>
    </lineage>
</organism>
<proteinExistence type="predicted"/>
<reference evidence="2 3" key="2">
    <citation type="journal article" date="2013" name="IMA Fungus">
        <title>IMA Genome-F 1: Ceratocystis fimbriata: Draft nuclear genome sequence for the plant pathogen, Ceratocystis fimbriata.</title>
        <authorList>
            <person name="Wilken P.M."/>
            <person name="Steenkamp E.T."/>
            <person name="Wingfield M.J."/>
            <person name="de Beer Z.W."/>
            <person name="Wingfield B.D."/>
        </authorList>
    </citation>
    <scope>NUCLEOTIDE SEQUENCE [LARGE SCALE GENOMIC DNA]</scope>
    <source>
        <strain evidence="2 3">CBS 114723</strain>
    </source>
</reference>
<feature type="region of interest" description="Disordered" evidence="1">
    <location>
        <begin position="14"/>
        <end position="52"/>
    </location>
</feature>
<protein>
    <submittedName>
        <fullName evidence="2">Uncharacterized protein</fullName>
    </submittedName>
</protein>
<name>A0A2C5X6K4_9PEZI</name>
<comment type="caution">
    <text evidence="2">The sequence shown here is derived from an EMBL/GenBank/DDBJ whole genome shotgun (WGS) entry which is preliminary data.</text>
</comment>
<dbReference type="Proteomes" id="UP000222788">
    <property type="component" value="Unassembled WGS sequence"/>
</dbReference>
<feature type="compositionally biased region" description="Polar residues" evidence="1">
    <location>
        <begin position="14"/>
        <end position="31"/>
    </location>
</feature>
<keyword evidence="3" id="KW-1185">Reference proteome</keyword>
<sequence>MLLAQMLADLSSLKATSPSAASALVNANKSAESPIRGQPSPSPAPGTEQETGRAATLKALYNLRAKLSQHDNSALMKVRERVDALAAQRGGR</sequence>
<gene>
    <name evidence="2" type="ORF">CFIMG_002075RA</name>
</gene>
<accession>A0A2C5X6K4</accession>